<evidence type="ECO:0000313" key="3">
    <source>
        <dbReference type="Proteomes" id="UP000308707"/>
    </source>
</evidence>
<name>A0A4U5JVT0_9GAMM</name>
<comment type="caution">
    <text evidence="2">The sequence shown here is derived from an EMBL/GenBank/DDBJ whole genome shotgun (WGS) entry which is preliminary data.</text>
</comment>
<dbReference type="RefSeq" id="WP_137265921.1">
    <property type="nucleotide sequence ID" value="NZ_SZUA01000001.1"/>
</dbReference>
<reference evidence="2 3" key="1">
    <citation type="submission" date="2019-04" db="EMBL/GenBank/DDBJ databases">
        <title>Reference strain of H23.</title>
        <authorList>
            <person name="Luo X."/>
        </authorList>
    </citation>
    <scope>NUCLEOTIDE SEQUENCE [LARGE SCALE GENOMIC DNA]</scope>
    <source>
        <strain evidence="2 3">H23</strain>
    </source>
</reference>
<accession>A0A4U5JVT0</accession>
<dbReference type="OrthoDB" id="6023584at2"/>
<gene>
    <name evidence="2" type="ORF">FCE95_05400</name>
</gene>
<keyword evidence="1" id="KW-0732">Signal</keyword>
<dbReference type="AlphaFoldDB" id="A0A4U5JVT0"/>
<feature type="signal peptide" evidence="1">
    <location>
        <begin position="1"/>
        <end position="19"/>
    </location>
</feature>
<sequence length="145" mass="15757">MKQLIALPILLGLAGFAHAQDKGGCPQLPTAEFAWQQRAYGNTLLCRALRADGSEAFGLSITPEAPYDLKRANRRNTGSVGGQSVYWYEGQLATKPGALVRETMFELSNGSNAHVWIQSDSEAQLTQDMGVIQGLRFDNAQLSSK</sequence>
<dbReference type="EMBL" id="SZUA01000001">
    <property type="protein sequence ID" value="TKR33715.1"/>
    <property type="molecule type" value="Genomic_DNA"/>
</dbReference>
<dbReference type="Proteomes" id="UP000308707">
    <property type="component" value="Unassembled WGS sequence"/>
</dbReference>
<organism evidence="2 3">
    <name type="scientific">Luteimonas gilva</name>
    <dbReference type="NCBI Taxonomy" id="2572684"/>
    <lineage>
        <taxon>Bacteria</taxon>
        <taxon>Pseudomonadati</taxon>
        <taxon>Pseudomonadota</taxon>
        <taxon>Gammaproteobacteria</taxon>
        <taxon>Lysobacterales</taxon>
        <taxon>Lysobacteraceae</taxon>
        <taxon>Luteimonas</taxon>
    </lineage>
</organism>
<proteinExistence type="predicted"/>
<keyword evidence="3" id="KW-1185">Reference proteome</keyword>
<evidence type="ECO:0000256" key="1">
    <source>
        <dbReference type="SAM" id="SignalP"/>
    </source>
</evidence>
<feature type="chain" id="PRO_5020242216" evidence="1">
    <location>
        <begin position="20"/>
        <end position="145"/>
    </location>
</feature>
<protein>
    <submittedName>
        <fullName evidence="2">Uncharacterized protein</fullName>
    </submittedName>
</protein>
<evidence type="ECO:0000313" key="2">
    <source>
        <dbReference type="EMBL" id="TKR33715.1"/>
    </source>
</evidence>